<dbReference type="InterPro" id="IPR036236">
    <property type="entry name" value="Znf_C2H2_sf"/>
</dbReference>
<dbReference type="PROSITE" id="PS00028">
    <property type="entry name" value="ZINC_FINGER_C2H2_1"/>
    <property type="match status" value="2"/>
</dbReference>
<dbReference type="InterPro" id="IPR050331">
    <property type="entry name" value="Zinc_finger"/>
</dbReference>
<evidence type="ECO:0000256" key="1">
    <source>
        <dbReference type="ARBA" id="ARBA00004123"/>
    </source>
</evidence>
<keyword evidence="6" id="KW-0238">DNA-binding</keyword>
<dbReference type="Pfam" id="PF00096">
    <property type="entry name" value="zf-C2H2"/>
    <property type="match status" value="1"/>
</dbReference>
<evidence type="ECO:0000256" key="7">
    <source>
        <dbReference type="ARBA" id="ARBA00023242"/>
    </source>
</evidence>
<keyword evidence="12" id="KW-1185">Reference proteome</keyword>
<feature type="region of interest" description="Disordered" evidence="9">
    <location>
        <begin position="92"/>
        <end position="220"/>
    </location>
</feature>
<dbReference type="GeneID" id="24094332"/>
<proteinExistence type="predicted"/>
<keyword evidence="3" id="KW-0677">Repeat</keyword>
<dbReference type="GO" id="GO:0008270">
    <property type="term" value="F:zinc ion binding"/>
    <property type="evidence" value="ECO:0007669"/>
    <property type="project" value="UniProtKB-KW"/>
</dbReference>
<evidence type="ECO:0000259" key="10">
    <source>
        <dbReference type="PROSITE" id="PS50157"/>
    </source>
</evidence>
<dbReference type="PANTHER" id="PTHR16515:SF49">
    <property type="entry name" value="GASTRULA ZINC FINGER PROTEIN XLCGF49.1-LIKE-RELATED"/>
    <property type="match status" value="1"/>
</dbReference>
<dbReference type="OrthoDB" id="654211at2759"/>
<feature type="compositionally biased region" description="Basic residues" evidence="9">
    <location>
        <begin position="297"/>
        <end position="315"/>
    </location>
</feature>
<dbReference type="STRING" id="599839.J4I8H5"/>
<dbReference type="HOGENOM" id="CLU_040341_0_0_1"/>
<evidence type="ECO:0000256" key="4">
    <source>
        <dbReference type="ARBA" id="ARBA00022771"/>
    </source>
</evidence>
<name>J4I8H5_9APHY</name>
<dbReference type="InterPro" id="IPR013087">
    <property type="entry name" value="Znf_C2H2_type"/>
</dbReference>
<sequence length="330" mass="36710">MSERLPGIRELDRHVVIHHPFPSTSSPSRLPSLGKQPQRSHETGQPSPSNVQPPLSVYESPTATYMWPRFDPASKVPQADRAVIYVKYKPPPAVVSPTFSVPPKRARQEDDITAARPEARYSRKRSSSAESDPCPGSPSDRLLKHPRFSHSIPPSRAAEVSQDYHPLARRTESDLPVALRSLDIDSEGTDEDVYPRSYSCHASHQRSSESSLPRPSHSRVSDLNAADVVSGEEWFKFVHAPESASSSSRPCVCHICGKGFSQKSNLETHLNTHTGEAPHKCPYPGCEEFFKDPARRHRHMKAVHHHVSSRSKKNRKDLGMSSAEGTDAEE</sequence>
<comment type="subcellular location">
    <subcellularLocation>
        <location evidence="1">Nucleus</location>
    </subcellularLocation>
</comment>
<dbReference type="RefSeq" id="XP_012178704.1">
    <property type="nucleotide sequence ID" value="XM_012323314.1"/>
</dbReference>
<feature type="compositionally biased region" description="Basic and acidic residues" evidence="9">
    <location>
        <begin position="1"/>
        <end position="15"/>
    </location>
</feature>
<gene>
    <name evidence="11" type="ORF">FIBRA_01439</name>
</gene>
<keyword evidence="4 8" id="KW-0863">Zinc-finger</keyword>
<evidence type="ECO:0000256" key="2">
    <source>
        <dbReference type="ARBA" id="ARBA00022723"/>
    </source>
</evidence>
<dbReference type="PANTHER" id="PTHR16515">
    <property type="entry name" value="PR DOMAIN ZINC FINGER PROTEIN"/>
    <property type="match status" value="1"/>
</dbReference>
<feature type="domain" description="C2H2-type" evidence="10">
    <location>
        <begin position="251"/>
        <end position="278"/>
    </location>
</feature>
<keyword evidence="7" id="KW-0539">Nucleus</keyword>
<dbReference type="FunFam" id="3.30.160.60:FF:001450">
    <property type="entry name" value="zinc finger protein 774"/>
    <property type="match status" value="1"/>
</dbReference>
<evidence type="ECO:0000313" key="12">
    <source>
        <dbReference type="Proteomes" id="UP000006352"/>
    </source>
</evidence>
<dbReference type="AlphaFoldDB" id="J4I8H5"/>
<evidence type="ECO:0000256" key="6">
    <source>
        <dbReference type="ARBA" id="ARBA00023125"/>
    </source>
</evidence>
<dbReference type="EMBL" id="HE796932">
    <property type="protein sequence ID" value="CCL99421.1"/>
    <property type="molecule type" value="Genomic_DNA"/>
</dbReference>
<evidence type="ECO:0000256" key="9">
    <source>
        <dbReference type="SAM" id="MobiDB-lite"/>
    </source>
</evidence>
<dbReference type="PROSITE" id="PS50157">
    <property type="entry name" value="ZINC_FINGER_C2H2_2"/>
    <property type="match status" value="1"/>
</dbReference>
<evidence type="ECO:0000256" key="5">
    <source>
        <dbReference type="ARBA" id="ARBA00022833"/>
    </source>
</evidence>
<feature type="compositionally biased region" description="Polar residues" evidence="9">
    <location>
        <begin position="43"/>
        <end position="57"/>
    </location>
</feature>
<accession>J4I8H5</accession>
<feature type="region of interest" description="Disordered" evidence="9">
    <location>
        <begin position="297"/>
        <end position="330"/>
    </location>
</feature>
<evidence type="ECO:0000256" key="8">
    <source>
        <dbReference type="PROSITE-ProRule" id="PRU00042"/>
    </source>
</evidence>
<dbReference type="SUPFAM" id="SSF57667">
    <property type="entry name" value="beta-beta-alpha zinc fingers"/>
    <property type="match status" value="1"/>
</dbReference>
<evidence type="ECO:0000256" key="3">
    <source>
        <dbReference type="ARBA" id="ARBA00022737"/>
    </source>
</evidence>
<feature type="region of interest" description="Disordered" evidence="9">
    <location>
        <begin position="1"/>
        <end position="57"/>
    </location>
</feature>
<evidence type="ECO:0000313" key="11">
    <source>
        <dbReference type="EMBL" id="CCL99421.1"/>
    </source>
</evidence>
<dbReference type="GO" id="GO:0003677">
    <property type="term" value="F:DNA binding"/>
    <property type="evidence" value="ECO:0007669"/>
    <property type="project" value="UniProtKB-KW"/>
</dbReference>
<dbReference type="Proteomes" id="UP000006352">
    <property type="component" value="Unassembled WGS sequence"/>
</dbReference>
<dbReference type="GO" id="GO:0005634">
    <property type="term" value="C:nucleus"/>
    <property type="evidence" value="ECO:0007669"/>
    <property type="project" value="UniProtKB-SubCell"/>
</dbReference>
<dbReference type="GO" id="GO:0010468">
    <property type="term" value="P:regulation of gene expression"/>
    <property type="evidence" value="ECO:0007669"/>
    <property type="project" value="TreeGrafter"/>
</dbReference>
<dbReference type="SMART" id="SM00355">
    <property type="entry name" value="ZnF_C2H2"/>
    <property type="match status" value="2"/>
</dbReference>
<dbReference type="Gene3D" id="3.30.160.60">
    <property type="entry name" value="Classic Zinc Finger"/>
    <property type="match status" value="2"/>
</dbReference>
<keyword evidence="2" id="KW-0479">Metal-binding</keyword>
<reference evidence="11 12" key="1">
    <citation type="journal article" date="2012" name="Appl. Environ. Microbiol.">
        <title>Short-read sequencing for genomic analysis of the brown rot fungus Fibroporia radiculosa.</title>
        <authorList>
            <person name="Tang J.D."/>
            <person name="Perkins A.D."/>
            <person name="Sonstegard T.S."/>
            <person name="Schroeder S.G."/>
            <person name="Burgess S.C."/>
            <person name="Diehl S.V."/>
        </authorList>
    </citation>
    <scope>NUCLEOTIDE SEQUENCE [LARGE SCALE GENOMIC DNA]</scope>
    <source>
        <strain evidence="11 12">TFFH 294</strain>
    </source>
</reference>
<protein>
    <recommendedName>
        <fullName evidence="10">C2H2-type domain-containing protein</fullName>
    </recommendedName>
</protein>
<keyword evidence="5" id="KW-0862">Zinc</keyword>
<feature type="compositionally biased region" description="Low complexity" evidence="9">
    <location>
        <begin position="20"/>
        <end position="32"/>
    </location>
</feature>
<organism evidence="11 12">
    <name type="scientific">Fibroporia radiculosa</name>
    <dbReference type="NCBI Taxonomy" id="599839"/>
    <lineage>
        <taxon>Eukaryota</taxon>
        <taxon>Fungi</taxon>
        <taxon>Dikarya</taxon>
        <taxon>Basidiomycota</taxon>
        <taxon>Agaricomycotina</taxon>
        <taxon>Agaricomycetes</taxon>
        <taxon>Polyporales</taxon>
        <taxon>Fibroporiaceae</taxon>
        <taxon>Fibroporia</taxon>
    </lineage>
</organism>
<dbReference type="InParanoid" id="J4I8H5"/>